<evidence type="ECO:0000313" key="2">
    <source>
        <dbReference type="EMBL" id="GBO00279.1"/>
    </source>
</evidence>
<reference evidence="2 3" key="1">
    <citation type="journal article" date="2019" name="Sci. Rep.">
        <title>Orb-weaving spider Araneus ventricosus genome elucidates the spidroin gene catalogue.</title>
        <authorList>
            <person name="Kono N."/>
            <person name="Nakamura H."/>
            <person name="Ohtoshi R."/>
            <person name="Moran D.A.P."/>
            <person name="Shinohara A."/>
            <person name="Yoshida Y."/>
            <person name="Fujiwara M."/>
            <person name="Mori M."/>
            <person name="Tomita M."/>
            <person name="Arakawa K."/>
        </authorList>
    </citation>
    <scope>NUCLEOTIDE SEQUENCE [LARGE SCALE GENOMIC DNA]</scope>
</reference>
<organism evidence="2 3">
    <name type="scientific">Araneus ventricosus</name>
    <name type="common">Orbweaver spider</name>
    <name type="synonym">Epeira ventricosa</name>
    <dbReference type="NCBI Taxonomy" id="182803"/>
    <lineage>
        <taxon>Eukaryota</taxon>
        <taxon>Metazoa</taxon>
        <taxon>Ecdysozoa</taxon>
        <taxon>Arthropoda</taxon>
        <taxon>Chelicerata</taxon>
        <taxon>Arachnida</taxon>
        <taxon>Araneae</taxon>
        <taxon>Araneomorphae</taxon>
        <taxon>Entelegynae</taxon>
        <taxon>Araneoidea</taxon>
        <taxon>Araneidae</taxon>
        <taxon>Araneus</taxon>
    </lineage>
</organism>
<sequence>MTRTTPELAPPSPNFHATPTGGRFTTTYDLMCNRPHTRRFFSGIGFRAWNPSAQSRDLTTRPPRPISGRSKTWRFVKISSLNFFDDYNPFSLYTSHTRN</sequence>
<dbReference type="Proteomes" id="UP000499080">
    <property type="component" value="Unassembled WGS sequence"/>
</dbReference>
<proteinExistence type="predicted"/>
<gene>
    <name evidence="2" type="ORF">AVEN_110594_1</name>
</gene>
<keyword evidence="3" id="KW-1185">Reference proteome</keyword>
<comment type="caution">
    <text evidence="2">The sequence shown here is derived from an EMBL/GenBank/DDBJ whole genome shotgun (WGS) entry which is preliminary data.</text>
</comment>
<dbReference type="EMBL" id="BGPR01028851">
    <property type="protein sequence ID" value="GBO00279.1"/>
    <property type="molecule type" value="Genomic_DNA"/>
</dbReference>
<name>A0A4Y2TI66_ARAVE</name>
<feature type="region of interest" description="Disordered" evidence="1">
    <location>
        <begin position="1"/>
        <end position="21"/>
    </location>
</feature>
<protein>
    <submittedName>
        <fullName evidence="2">Uncharacterized protein</fullName>
    </submittedName>
</protein>
<accession>A0A4Y2TI66</accession>
<evidence type="ECO:0000313" key="3">
    <source>
        <dbReference type="Proteomes" id="UP000499080"/>
    </source>
</evidence>
<dbReference type="AlphaFoldDB" id="A0A4Y2TI66"/>
<evidence type="ECO:0000256" key="1">
    <source>
        <dbReference type="SAM" id="MobiDB-lite"/>
    </source>
</evidence>